<reference evidence="1" key="1">
    <citation type="submission" date="2014-11" db="EMBL/GenBank/DDBJ databases">
        <authorList>
            <person name="Amaro Gonzalez C."/>
        </authorList>
    </citation>
    <scope>NUCLEOTIDE SEQUENCE</scope>
</reference>
<accession>A0A0E9RSP2</accession>
<dbReference type="EMBL" id="GBXM01077127">
    <property type="protein sequence ID" value="JAH31450.1"/>
    <property type="molecule type" value="Transcribed_RNA"/>
</dbReference>
<organism evidence="1">
    <name type="scientific">Anguilla anguilla</name>
    <name type="common">European freshwater eel</name>
    <name type="synonym">Muraena anguilla</name>
    <dbReference type="NCBI Taxonomy" id="7936"/>
    <lineage>
        <taxon>Eukaryota</taxon>
        <taxon>Metazoa</taxon>
        <taxon>Chordata</taxon>
        <taxon>Craniata</taxon>
        <taxon>Vertebrata</taxon>
        <taxon>Euteleostomi</taxon>
        <taxon>Actinopterygii</taxon>
        <taxon>Neopterygii</taxon>
        <taxon>Teleostei</taxon>
        <taxon>Anguilliformes</taxon>
        <taxon>Anguillidae</taxon>
        <taxon>Anguilla</taxon>
    </lineage>
</organism>
<evidence type="ECO:0000313" key="1">
    <source>
        <dbReference type="EMBL" id="JAH31450.1"/>
    </source>
</evidence>
<dbReference type="AlphaFoldDB" id="A0A0E9RSP2"/>
<name>A0A0E9RSP2_ANGAN</name>
<sequence length="74" mass="8393">MMPFVHLAEKIHLQEMELQGQKKKLMSQTALSPSSVVWPKIVNPSSIRSPQAVRWIACPYLTLCCGKKHKKFSA</sequence>
<protein>
    <submittedName>
        <fullName evidence="1">Uncharacterized protein</fullName>
    </submittedName>
</protein>
<reference evidence="1" key="2">
    <citation type="journal article" date="2015" name="Fish Shellfish Immunol.">
        <title>Early steps in the European eel (Anguilla anguilla)-Vibrio vulnificus interaction in the gills: Role of the RtxA13 toxin.</title>
        <authorList>
            <person name="Callol A."/>
            <person name="Pajuelo D."/>
            <person name="Ebbesson L."/>
            <person name="Teles M."/>
            <person name="MacKenzie S."/>
            <person name="Amaro C."/>
        </authorList>
    </citation>
    <scope>NUCLEOTIDE SEQUENCE</scope>
</reference>
<proteinExistence type="predicted"/>